<evidence type="ECO:0000256" key="3">
    <source>
        <dbReference type="ARBA" id="ARBA00022691"/>
    </source>
</evidence>
<evidence type="ECO:0000256" key="8">
    <source>
        <dbReference type="RuleBase" id="RU000417"/>
    </source>
</evidence>
<dbReference type="REBASE" id="843900">
    <property type="entry name" value="M.VbaNT6NORF5950P"/>
</dbReference>
<dbReference type="EC" id="2.1.1.37" evidence="8"/>
<keyword evidence="4" id="KW-0680">Restriction system</keyword>
<comment type="catalytic activity">
    <reaction evidence="5 8">
        <text>a 2'-deoxycytidine in DNA + S-adenosyl-L-methionine = a 5-methyl-2'-deoxycytidine in DNA + S-adenosyl-L-homocysteine + H(+)</text>
        <dbReference type="Rhea" id="RHEA:13681"/>
        <dbReference type="Rhea" id="RHEA-COMP:11369"/>
        <dbReference type="Rhea" id="RHEA-COMP:11370"/>
        <dbReference type="ChEBI" id="CHEBI:15378"/>
        <dbReference type="ChEBI" id="CHEBI:57856"/>
        <dbReference type="ChEBI" id="CHEBI:59789"/>
        <dbReference type="ChEBI" id="CHEBI:85452"/>
        <dbReference type="ChEBI" id="CHEBI:85454"/>
        <dbReference type="EC" id="2.1.1.37"/>
    </reaction>
</comment>
<comment type="similarity">
    <text evidence="6 7">Belongs to the class I-like SAM-binding methyltransferase superfamily. C5-methyltransferase family.</text>
</comment>
<proteinExistence type="inferred from homology"/>
<keyword evidence="2 6" id="KW-0808">Transferase</keyword>
<evidence type="ECO:0000256" key="4">
    <source>
        <dbReference type="ARBA" id="ARBA00022747"/>
    </source>
</evidence>
<evidence type="ECO:0000256" key="7">
    <source>
        <dbReference type="RuleBase" id="RU000416"/>
    </source>
</evidence>
<feature type="active site" evidence="6">
    <location>
        <position position="162"/>
    </location>
</feature>
<dbReference type="PANTHER" id="PTHR46098">
    <property type="entry name" value="TRNA (CYTOSINE(38)-C(5))-METHYLTRANSFERASE"/>
    <property type="match status" value="1"/>
</dbReference>
<evidence type="ECO:0000256" key="2">
    <source>
        <dbReference type="ARBA" id="ARBA00022679"/>
    </source>
</evidence>
<dbReference type="SUPFAM" id="SSF53335">
    <property type="entry name" value="S-adenosyl-L-methionine-dependent methyltransferases"/>
    <property type="match status" value="1"/>
</dbReference>
<reference evidence="9" key="1">
    <citation type="submission" date="2024-07" db="EMBL/GenBank/DDBJ databases">
        <title>Complete genome sequence of Verrucomicrobiaceae bacterium NT6N.</title>
        <authorList>
            <person name="Huang C."/>
            <person name="Takami H."/>
            <person name="Hamasaki K."/>
        </authorList>
    </citation>
    <scope>NUCLEOTIDE SEQUENCE</scope>
    <source>
        <strain evidence="9">NT6N</strain>
    </source>
</reference>
<keyword evidence="1 6" id="KW-0489">Methyltransferase</keyword>
<dbReference type="PROSITE" id="PS51679">
    <property type="entry name" value="SAM_MT_C5"/>
    <property type="match status" value="1"/>
</dbReference>
<organism evidence="9">
    <name type="scientific">Oceaniferula spumae</name>
    <dbReference type="NCBI Taxonomy" id="2979115"/>
    <lineage>
        <taxon>Bacteria</taxon>
        <taxon>Pseudomonadati</taxon>
        <taxon>Verrucomicrobiota</taxon>
        <taxon>Verrucomicrobiia</taxon>
        <taxon>Verrucomicrobiales</taxon>
        <taxon>Verrucomicrobiaceae</taxon>
        <taxon>Oceaniferula</taxon>
    </lineage>
</organism>
<dbReference type="KEGG" id="osu:NT6N_05950"/>
<evidence type="ECO:0000313" key="9">
    <source>
        <dbReference type="EMBL" id="BDS05555.1"/>
    </source>
</evidence>
<dbReference type="CDD" id="cd00315">
    <property type="entry name" value="Cyt_C5_DNA_methylase"/>
    <property type="match status" value="1"/>
</dbReference>
<name>A0AAT9FI10_9BACT</name>
<evidence type="ECO:0000256" key="5">
    <source>
        <dbReference type="ARBA" id="ARBA00047422"/>
    </source>
</evidence>
<dbReference type="Gene3D" id="3.90.120.10">
    <property type="entry name" value="DNA Methylase, subunit A, domain 2"/>
    <property type="match status" value="1"/>
</dbReference>
<dbReference type="InterPro" id="IPR018117">
    <property type="entry name" value="C5_DNA_meth_AS"/>
</dbReference>
<dbReference type="Pfam" id="PF00145">
    <property type="entry name" value="DNA_methylase"/>
    <property type="match status" value="1"/>
</dbReference>
<dbReference type="NCBIfam" id="TIGR00675">
    <property type="entry name" value="dcm"/>
    <property type="match status" value="1"/>
</dbReference>
<dbReference type="GO" id="GO:0003886">
    <property type="term" value="F:DNA (cytosine-5-)-methyltransferase activity"/>
    <property type="evidence" value="ECO:0007669"/>
    <property type="project" value="UniProtKB-EC"/>
</dbReference>
<dbReference type="PROSITE" id="PS00094">
    <property type="entry name" value="C5_MTASE_1"/>
    <property type="match status" value="1"/>
</dbReference>
<evidence type="ECO:0000256" key="1">
    <source>
        <dbReference type="ARBA" id="ARBA00022603"/>
    </source>
</evidence>
<dbReference type="GO" id="GO:0032259">
    <property type="term" value="P:methylation"/>
    <property type="evidence" value="ECO:0007669"/>
    <property type="project" value="UniProtKB-KW"/>
</dbReference>
<dbReference type="PANTHER" id="PTHR46098:SF1">
    <property type="entry name" value="TRNA (CYTOSINE(38)-C(5))-METHYLTRANSFERASE"/>
    <property type="match status" value="1"/>
</dbReference>
<dbReference type="InterPro" id="IPR029063">
    <property type="entry name" value="SAM-dependent_MTases_sf"/>
</dbReference>
<dbReference type="GO" id="GO:0009307">
    <property type="term" value="P:DNA restriction-modification system"/>
    <property type="evidence" value="ECO:0007669"/>
    <property type="project" value="UniProtKB-KW"/>
</dbReference>
<accession>A0AAT9FI10</accession>
<dbReference type="PRINTS" id="PR00105">
    <property type="entry name" value="C5METTRFRASE"/>
</dbReference>
<dbReference type="InterPro" id="IPR001525">
    <property type="entry name" value="C5_MeTfrase"/>
</dbReference>
<gene>
    <name evidence="9" type="ORF">NT6N_05950</name>
</gene>
<dbReference type="AlphaFoldDB" id="A0AAT9FI10"/>
<dbReference type="EMBL" id="AP026866">
    <property type="protein sequence ID" value="BDS05555.1"/>
    <property type="molecule type" value="Genomic_DNA"/>
</dbReference>
<keyword evidence="3 6" id="KW-0949">S-adenosyl-L-methionine</keyword>
<dbReference type="InterPro" id="IPR050750">
    <property type="entry name" value="C5-MTase"/>
</dbReference>
<protein>
    <recommendedName>
        <fullName evidence="8">Cytosine-specific methyltransferase</fullName>
        <ecNumber evidence="8">2.1.1.37</ecNumber>
    </recommendedName>
</protein>
<dbReference type="Gene3D" id="3.40.50.150">
    <property type="entry name" value="Vaccinia Virus protein VP39"/>
    <property type="match status" value="1"/>
</dbReference>
<sequence>MIKAPSYEELKSLLLESDHLKSNEDAGAIVCHLLREPNTCPPKLKKPNYKGLISVIQGYLAEFEGRLCSGDGQIALDFGDRPSNFQPPETPAFKFIDLFAGIGGFRLAFQQAGGECVFTSEWDRFAKQTYERNFGEVPYGDITQISEKEIPMHDVLCAGFPCQPFSLAGVSKKNSLGKKHGFDDETQGTLFFDIKRIIKHCRPKAFMLENVKNLLSHDKGKTFEVIRKTLVDELGYVIRWKIVNGANWVPQNRQRIFIVGYDPDQVTIEIDDIIIPTDPPANYKYPELSKIISKNVEGHTLGPGTWDTLIRHKANHAKKGNGFGYGIHTFPIGQGEVTRTISARYHKDGAEILVEQNGDRPRRLTVKEAMQLQGYDPKKFVFPVSNTQAYRQIGNSVAVPAVQATAMQIAEILNTRSI</sequence>
<evidence type="ECO:0000256" key="6">
    <source>
        <dbReference type="PROSITE-ProRule" id="PRU01016"/>
    </source>
</evidence>